<evidence type="ECO:0000313" key="6">
    <source>
        <dbReference type="Proteomes" id="UP001519460"/>
    </source>
</evidence>
<comment type="subcellular location">
    <subcellularLocation>
        <location evidence="1">Secreted</location>
    </subcellularLocation>
</comment>
<feature type="non-terminal residue" evidence="5">
    <location>
        <position position="1"/>
    </location>
</feature>
<reference evidence="5 6" key="1">
    <citation type="journal article" date="2023" name="Sci. Data">
        <title>Genome assembly of the Korean intertidal mud-creeper Batillaria attramentaria.</title>
        <authorList>
            <person name="Patra A.K."/>
            <person name="Ho P.T."/>
            <person name="Jun S."/>
            <person name="Lee S.J."/>
            <person name="Kim Y."/>
            <person name="Won Y.J."/>
        </authorList>
    </citation>
    <scope>NUCLEOTIDE SEQUENCE [LARGE SCALE GENOMIC DNA]</scope>
    <source>
        <strain evidence="5">Wonlab-2016</strain>
    </source>
</reference>
<evidence type="ECO:0000256" key="4">
    <source>
        <dbReference type="ARBA" id="ARBA00023157"/>
    </source>
</evidence>
<evidence type="ECO:0000256" key="3">
    <source>
        <dbReference type="ARBA" id="ARBA00022525"/>
    </source>
</evidence>
<evidence type="ECO:0000313" key="5">
    <source>
        <dbReference type="EMBL" id="KAK7453349.1"/>
    </source>
</evidence>
<dbReference type="Proteomes" id="UP001519460">
    <property type="component" value="Unassembled WGS sequence"/>
</dbReference>
<evidence type="ECO:0000256" key="1">
    <source>
        <dbReference type="ARBA" id="ARBA00004613"/>
    </source>
</evidence>
<dbReference type="PANTHER" id="PTHR15040:SF1">
    <property type="entry name" value="DERMATOPONTIN-LIKE ISOFORM X1"/>
    <property type="match status" value="1"/>
</dbReference>
<sequence>AFSRASVVESYPTTLNELLGVSGWANDMDNALSFQCPSGQSINAIVSYHHNHYEDRRWKFACKATAGITDNCSWSGYANNWDEVMSFSCAGQSVIAGWSSDHHNHYEDRRMKFRCCQLQTGAVLTNCALSGNANSLDGWLKYGVPANKLLYGVTSWHSNHHEDRVFRFQTCSKV</sequence>
<keyword evidence="6" id="KW-1185">Reference proteome</keyword>
<gene>
    <name evidence="5" type="ORF">BaRGS_00039640</name>
</gene>
<organism evidence="5 6">
    <name type="scientific">Batillaria attramentaria</name>
    <dbReference type="NCBI Taxonomy" id="370345"/>
    <lineage>
        <taxon>Eukaryota</taxon>
        <taxon>Metazoa</taxon>
        <taxon>Spiralia</taxon>
        <taxon>Lophotrochozoa</taxon>
        <taxon>Mollusca</taxon>
        <taxon>Gastropoda</taxon>
        <taxon>Caenogastropoda</taxon>
        <taxon>Sorbeoconcha</taxon>
        <taxon>Cerithioidea</taxon>
        <taxon>Batillariidae</taxon>
        <taxon>Batillaria</taxon>
    </lineage>
</organism>
<comment type="caution">
    <text evidence="5">The sequence shown here is derived from an EMBL/GenBank/DDBJ whole genome shotgun (WGS) entry which is preliminary data.</text>
</comment>
<dbReference type="GO" id="GO:0005576">
    <property type="term" value="C:extracellular region"/>
    <property type="evidence" value="ECO:0007669"/>
    <property type="project" value="UniProtKB-SubCell"/>
</dbReference>
<dbReference type="PANTHER" id="PTHR15040">
    <property type="entry name" value="DERMATOPONTIN-RELATED"/>
    <property type="match status" value="1"/>
</dbReference>
<dbReference type="AlphaFoldDB" id="A0ABD0J2M6"/>
<keyword evidence="3" id="KW-0964">Secreted</keyword>
<protein>
    <recommendedName>
        <fullName evidence="7">Dermatopontin</fullName>
    </recommendedName>
</protein>
<dbReference type="Pfam" id="PF14704">
    <property type="entry name" value="DERM"/>
    <property type="match status" value="1"/>
</dbReference>
<proteinExistence type="inferred from homology"/>
<dbReference type="EMBL" id="JACVVK020000709">
    <property type="protein sequence ID" value="KAK7453349.1"/>
    <property type="molecule type" value="Genomic_DNA"/>
</dbReference>
<accession>A0ABD0J2M6</accession>
<evidence type="ECO:0000256" key="2">
    <source>
        <dbReference type="ARBA" id="ARBA00008712"/>
    </source>
</evidence>
<evidence type="ECO:0008006" key="7">
    <source>
        <dbReference type="Google" id="ProtNLM"/>
    </source>
</evidence>
<name>A0ABD0J2M6_9CAEN</name>
<keyword evidence="4" id="KW-1015">Disulfide bond</keyword>
<dbReference type="InterPro" id="IPR026645">
    <property type="entry name" value="Dermatopontin"/>
</dbReference>
<comment type="similarity">
    <text evidence="2">Belongs to the dermatopontin family.</text>
</comment>